<evidence type="ECO:0000313" key="2">
    <source>
        <dbReference type="Proteomes" id="UP000537718"/>
    </source>
</evidence>
<dbReference type="Proteomes" id="UP000537718">
    <property type="component" value="Unassembled WGS sequence"/>
</dbReference>
<proteinExistence type="predicted"/>
<accession>A0A7W9DM25</accession>
<protein>
    <submittedName>
        <fullName evidence="1">Uncharacterized protein</fullName>
    </submittedName>
</protein>
<sequence>MKVFQQKILRFDIDPIVYNPSVTLLKEKISLMYEADIYPKDHKYKILRLNWKIHYLDFEENEIIGLLILHNHLLEEQDLTVESLRIVISTSALNARQKLEDGISPEFFLTSEIYTIGTVALATKILTILTTLEL</sequence>
<comment type="caution">
    <text evidence="1">The sequence shown here is derived from an EMBL/GenBank/DDBJ whole genome shotgun (WGS) entry which is preliminary data.</text>
</comment>
<evidence type="ECO:0000313" key="1">
    <source>
        <dbReference type="EMBL" id="MBB5623887.1"/>
    </source>
</evidence>
<dbReference type="AlphaFoldDB" id="A0A7W9DM25"/>
<dbReference type="EMBL" id="JACHCF010000015">
    <property type="protein sequence ID" value="MBB5623887.1"/>
    <property type="molecule type" value="Genomic_DNA"/>
</dbReference>
<gene>
    <name evidence="1" type="ORF">HDE69_004975</name>
</gene>
<reference evidence="1 2" key="1">
    <citation type="submission" date="2020-08" db="EMBL/GenBank/DDBJ databases">
        <title>Genomic Encyclopedia of Type Strains, Phase IV (KMG-V): Genome sequencing to study the core and pangenomes of soil and plant-associated prokaryotes.</title>
        <authorList>
            <person name="Whitman W."/>
        </authorList>
    </citation>
    <scope>NUCLEOTIDE SEQUENCE [LARGE SCALE GENOMIC DNA]</scope>
    <source>
        <strain evidence="1 2">MP7CTX6</strain>
    </source>
</reference>
<dbReference type="RefSeq" id="WP_183869954.1">
    <property type="nucleotide sequence ID" value="NZ_JACHCF010000015.1"/>
</dbReference>
<organism evidence="1 2">
    <name type="scientific">Pedobacter cryoconitis</name>
    <dbReference type="NCBI Taxonomy" id="188932"/>
    <lineage>
        <taxon>Bacteria</taxon>
        <taxon>Pseudomonadati</taxon>
        <taxon>Bacteroidota</taxon>
        <taxon>Sphingobacteriia</taxon>
        <taxon>Sphingobacteriales</taxon>
        <taxon>Sphingobacteriaceae</taxon>
        <taxon>Pedobacter</taxon>
    </lineage>
</organism>
<name>A0A7W9DM25_9SPHI</name>